<dbReference type="GO" id="GO:0006361">
    <property type="term" value="P:transcription initiation at RNA polymerase I promoter"/>
    <property type="evidence" value="ECO:0007669"/>
    <property type="project" value="TreeGrafter"/>
</dbReference>
<dbReference type="STRING" id="91626.A0A0C9MAI8"/>
<feature type="compositionally biased region" description="Acidic residues" evidence="1">
    <location>
        <begin position="538"/>
        <end position="562"/>
    </location>
</feature>
<accession>A0A0C9MAI8</accession>
<feature type="region of interest" description="Disordered" evidence="1">
    <location>
        <begin position="496"/>
        <end position="565"/>
    </location>
</feature>
<keyword evidence="3" id="KW-1185">Reference proteome</keyword>
<organism evidence="2">
    <name type="scientific">Mucor ambiguus</name>
    <dbReference type="NCBI Taxonomy" id="91626"/>
    <lineage>
        <taxon>Eukaryota</taxon>
        <taxon>Fungi</taxon>
        <taxon>Fungi incertae sedis</taxon>
        <taxon>Mucoromycota</taxon>
        <taxon>Mucoromycotina</taxon>
        <taxon>Mucoromycetes</taxon>
        <taxon>Mucorales</taxon>
        <taxon>Mucorineae</taxon>
        <taxon>Mucoraceae</taxon>
        <taxon>Mucor</taxon>
    </lineage>
</organism>
<name>A0A0C9MAI8_9FUNG</name>
<gene>
    <name evidence="2" type="ORF">MAM1_0060c03784</name>
</gene>
<feature type="compositionally biased region" description="Acidic residues" evidence="1">
    <location>
        <begin position="496"/>
        <end position="505"/>
    </location>
</feature>
<dbReference type="Proteomes" id="UP000053815">
    <property type="component" value="Unassembled WGS sequence"/>
</dbReference>
<dbReference type="EMBL" id="DF836349">
    <property type="protein sequence ID" value="GAN04324.1"/>
    <property type="molecule type" value="Genomic_DNA"/>
</dbReference>
<reference evidence="2" key="1">
    <citation type="submission" date="2014-09" db="EMBL/GenBank/DDBJ databases">
        <title>Draft genome sequence of an oleaginous Mucoromycotina fungus Mucor ambiguus NBRC6742.</title>
        <authorList>
            <person name="Takeda I."/>
            <person name="Yamane N."/>
            <person name="Morita T."/>
            <person name="Tamano K."/>
            <person name="Machida M."/>
            <person name="Baker S."/>
            <person name="Koike H."/>
        </authorList>
    </citation>
    <scope>NUCLEOTIDE SEQUENCE</scope>
    <source>
        <strain evidence="2">NBRC 6742</strain>
    </source>
</reference>
<dbReference type="InterPro" id="IPR039601">
    <property type="entry name" value="Rrn5"/>
</dbReference>
<evidence type="ECO:0000256" key="1">
    <source>
        <dbReference type="SAM" id="MobiDB-lite"/>
    </source>
</evidence>
<feature type="compositionally biased region" description="Basic and acidic residues" evidence="1">
    <location>
        <begin position="526"/>
        <end position="537"/>
    </location>
</feature>
<proteinExistence type="predicted"/>
<evidence type="ECO:0000313" key="2">
    <source>
        <dbReference type="EMBL" id="GAN04324.1"/>
    </source>
</evidence>
<feature type="region of interest" description="Disordered" evidence="1">
    <location>
        <begin position="423"/>
        <end position="445"/>
    </location>
</feature>
<dbReference type="AlphaFoldDB" id="A0A0C9MAI8"/>
<dbReference type="Gene3D" id="1.10.10.60">
    <property type="entry name" value="Homeodomain-like"/>
    <property type="match status" value="1"/>
</dbReference>
<dbReference type="PANTHER" id="PTHR28079:SF1">
    <property type="entry name" value="RNA POLYMERASE I-SPECIFIC TRANSCRIPTION INITIATION FACTOR RRN5"/>
    <property type="match status" value="1"/>
</dbReference>
<dbReference type="PANTHER" id="PTHR28079">
    <property type="entry name" value="RNA POLYMERASE I-SPECIFIC TRANSCRIPTION INITIATION FACTOR RRN5"/>
    <property type="match status" value="1"/>
</dbReference>
<evidence type="ECO:0000313" key="3">
    <source>
        <dbReference type="Proteomes" id="UP000053815"/>
    </source>
</evidence>
<sequence>MTSRKRSRDQVENDEAHQVPRLLTKSQIVHGLNSIWHSHPTAETHNALIDQFNDINCVYATKRTRRAKYKHLKVTRKSTVVTSLQDVAELEHKGYNSDTLKLPRFGYHPIIVGEEGNHFTSAIQHRYLNFKQMGSPTGLKSLSKHVRKYYLYQAMQEHEIEHGPMDEDFALSMVGNSCWTPAEKRKFFMAVERCSRGDVVEISRRVGPTKTIAEVGAYLNLLDGAAKAVGGYGPDEKYAAREMSDLFLMQETRMALILEAKLETESYAKNQELMQQESIQKSLELFEIWNFSSITRIFAEINDMTVLSSSLVQYHQLIKNFVLDILTSVYAELLDSQDKTVTRSLMNHVIAKRKETWTDMNNKKDIRLSNLDILPMIDKQYNYHKAFSEHRSASFLAKKRRMAWQKTDDCEQKEDENIIEIDCDDSDRESNDSVYDSEDDDMLRPFDKEDELTGQYISQDNEKQHYFESLHQKLHESIDMMDADDGSWNDVDWEDVDTEQEDQSDVAEGKADSSIGQDDTISIAAKDGEESQKKEQVTDEDEDEDEDDEFPEEDSEDEYDDLTEQRMQQLDYIHEQELTKHLNFVDADTILSCRQRRRW</sequence>
<dbReference type="OrthoDB" id="2240312at2759"/>
<dbReference type="GO" id="GO:0042790">
    <property type="term" value="P:nucleolar large rRNA transcription by RNA polymerase I"/>
    <property type="evidence" value="ECO:0007669"/>
    <property type="project" value="InterPro"/>
</dbReference>
<dbReference type="GO" id="GO:0000182">
    <property type="term" value="F:rDNA binding"/>
    <property type="evidence" value="ECO:0007669"/>
    <property type="project" value="TreeGrafter"/>
</dbReference>
<protein>
    <submittedName>
        <fullName evidence="2">Uncharacterized protein</fullName>
    </submittedName>
</protein>
<dbReference type="GO" id="GO:0000500">
    <property type="term" value="C:RNA polymerase I upstream activating factor complex"/>
    <property type="evidence" value="ECO:0007669"/>
    <property type="project" value="InterPro"/>
</dbReference>
<dbReference type="GO" id="GO:0001181">
    <property type="term" value="F:RNA polymerase I general transcription initiation factor activity"/>
    <property type="evidence" value="ECO:0007669"/>
    <property type="project" value="TreeGrafter"/>
</dbReference>